<dbReference type="Gene3D" id="3.30.565.10">
    <property type="entry name" value="Histidine kinase-like ATPase, C-terminal domain"/>
    <property type="match status" value="1"/>
</dbReference>
<evidence type="ECO:0000256" key="8">
    <source>
        <dbReference type="ARBA" id="ARBA00023012"/>
    </source>
</evidence>
<dbReference type="AlphaFoldDB" id="A0A7V4U168"/>
<dbReference type="GO" id="GO:0005524">
    <property type="term" value="F:ATP binding"/>
    <property type="evidence" value="ECO:0007669"/>
    <property type="project" value="UniProtKB-KW"/>
</dbReference>
<dbReference type="Pfam" id="PF02518">
    <property type="entry name" value="HATPase_c"/>
    <property type="match status" value="1"/>
</dbReference>
<dbReference type="GO" id="GO:0000155">
    <property type="term" value="F:phosphorelay sensor kinase activity"/>
    <property type="evidence" value="ECO:0007669"/>
    <property type="project" value="InterPro"/>
</dbReference>
<keyword evidence="8" id="KW-0902">Two-component regulatory system</keyword>
<evidence type="ECO:0000256" key="5">
    <source>
        <dbReference type="ARBA" id="ARBA00022741"/>
    </source>
</evidence>
<dbReference type="SUPFAM" id="SSF55874">
    <property type="entry name" value="ATPase domain of HSP90 chaperone/DNA topoisomerase II/histidine kinase"/>
    <property type="match status" value="1"/>
</dbReference>
<dbReference type="InterPro" id="IPR005467">
    <property type="entry name" value="His_kinase_dom"/>
</dbReference>
<dbReference type="InterPro" id="IPR003594">
    <property type="entry name" value="HATPase_dom"/>
</dbReference>
<dbReference type="Proteomes" id="UP000885779">
    <property type="component" value="Unassembled WGS sequence"/>
</dbReference>
<dbReference type="EC" id="2.7.13.3" evidence="2"/>
<dbReference type="InterPro" id="IPR003661">
    <property type="entry name" value="HisK_dim/P_dom"/>
</dbReference>
<dbReference type="PANTHER" id="PTHR43065">
    <property type="entry name" value="SENSOR HISTIDINE KINASE"/>
    <property type="match status" value="1"/>
</dbReference>
<evidence type="ECO:0000256" key="6">
    <source>
        <dbReference type="ARBA" id="ARBA00022777"/>
    </source>
</evidence>
<accession>A0A7V4U168</accession>
<proteinExistence type="predicted"/>
<keyword evidence="5" id="KW-0547">Nucleotide-binding</keyword>
<dbReference type="SUPFAM" id="SSF47384">
    <property type="entry name" value="Homodimeric domain of signal transducing histidine kinase"/>
    <property type="match status" value="1"/>
</dbReference>
<dbReference type="SMART" id="SM00387">
    <property type="entry name" value="HATPase_c"/>
    <property type="match status" value="1"/>
</dbReference>
<dbReference type="PANTHER" id="PTHR43065:SF46">
    <property type="entry name" value="C4-DICARBOXYLATE TRANSPORT SENSOR PROTEIN DCTB"/>
    <property type="match status" value="1"/>
</dbReference>
<keyword evidence="4" id="KW-0808">Transferase</keyword>
<dbReference type="EMBL" id="DRQG01000092">
    <property type="protein sequence ID" value="HGY56003.1"/>
    <property type="molecule type" value="Genomic_DNA"/>
</dbReference>
<gene>
    <name evidence="10" type="ORF">ENK44_09890</name>
</gene>
<comment type="caution">
    <text evidence="10">The sequence shown here is derived from an EMBL/GenBank/DDBJ whole genome shotgun (WGS) entry which is preliminary data.</text>
</comment>
<keyword evidence="3" id="KW-0597">Phosphoprotein</keyword>
<reference evidence="10" key="1">
    <citation type="journal article" date="2020" name="mSystems">
        <title>Genome- and Community-Level Interaction Insights into Carbon Utilization and Element Cycling Functions of Hydrothermarchaeota in Hydrothermal Sediment.</title>
        <authorList>
            <person name="Zhou Z."/>
            <person name="Liu Y."/>
            <person name="Xu W."/>
            <person name="Pan J."/>
            <person name="Luo Z.H."/>
            <person name="Li M."/>
        </authorList>
    </citation>
    <scope>NUCLEOTIDE SEQUENCE [LARGE SCALE GENOMIC DNA]</scope>
    <source>
        <strain evidence="10">HyVt-577</strain>
    </source>
</reference>
<keyword evidence="7" id="KW-0067">ATP-binding</keyword>
<organism evidence="10">
    <name type="scientific">Caldithrix abyssi</name>
    <dbReference type="NCBI Taxonomy" id="187145"/>
    <lineage>
        <taxon>Bacteria</taxon>
        <taxon>Pseudomonadati</taxon>
        <taxon>Calditrichota</taxon>
        <taxon>Calditrichia</taxon>
        <taxon>Calditrichales</taxon>
        <taxon>Calditrichaceae</taxon>
        <taxon>Caldithrix</taxon>
    </lineage>
</organism>
<evidence type="ECO:0000256" key="1">
    <source>
        <dbReference type="ARBA" id="ARBA00000085"/>
    </source>
</evidence>
<dbReference type="InterPro" id="IPR036890">
    <property type="entry name" value="HATPase_C_sf"/>
</dbReference>
<evidence type="ECO:0000259" key="9">
    <source>
        <dbReference type="PROSITE" id="PS50109"/>
    </source>
</evidence>
<feature type="domain" description="Histidine kinase" evidence="9">
    <location>
        <begin position="59"/>
        <end position="276"/>
    </location>
</feature>
<evidence type="ECO:0000256" key="4">
    <source>
        <dbReference type="ARBA" id="ARBA00022679"/>
    </source>
</evidence>
<protein>
    <recommendedName>
        <fullName evidence="2">histidine kinase</fullName>
        <ecNumber evidence="2">2.7.13.3</ecNumber>
    </recommendedName>
</protein>
<dbReference type="PRINTS" id="PR00344">
    <property type="entry name" value="BCTRLSENSOR"/>
</dbReference>
<evidence type="ECO:0000256" key="7">
    <source>
        <dbReference type="ARBA" id="ARBA00022840"/>
    </source>
</evidence>
<name>A0A7V4U168_CALAY</name>
<evidence type="ECO:0000256" key="3">
    <source>
        <dbReference type="ARBA" id="ARBA00022553"/>
    </source>
</evidence>
<comment type="catalytic activity">
    <reaction evidence="1">
        <text>ATP + protein L-histidine = ADP + protein N-phospho-L-histidine.</text>
        <dbReference type="EC" id="2.7.13.3"/>
    </reaction>
</comment>
<dbReference type="PROSITE" id="PS50109">
    <property type="entry name" value="HIS_KIN"/>
    <property type="match status" value="1"/>
</dbReference>
<evidence type="ECO:0000313" key="10">
    <source>
        <dbReference type="EMBL" id="HGY56003.1"/>
    </source>
</evidence>
<dbReference type="InterPro" id="IPR036097">
    <property type="entry name" value="HisK_dim/P_sf"/>
</dbReference>
<evidence type="ECO:0000256" key="2">
    <source>
        <dbReference type="ARBA" id="ARBA00012438"/>
    </source>
</evidence>
<keyword evidence="6" id="KW-0418">Kinase</keyword>
<dbReference type="CDD" id="cd00082">
    <property type="entry name" value="HisKA"/>
    <property type="match status" value="1"/>
</dbReference>
<dbReference type="InterPro" id="IPR004358">
    <property type="entry name" value="Sig_transdc_His_kin-like_C"/>
</dbReference>
<sequence length="282" mass="32313">MDFYEEYWDIYNQIKQNMFYEQESNAIHSYNGKYLIPALKKNKQHTTDTTSHHQITTQGIAHDINNMLSVIMGYLDIILTNDELSKNDQQYLFKALEASQMLKELNSLLLKGESDTKRCNSIQSISELIKQTIEVMIGVNTDITWDISYDSDVEPFQIFCVHFKRIIQNLVKNAMEAMPNGGHLSIQLNNVIMDKELPNGYQLGKYVQVSIRDEGCGIPLELQKNLFKSGITSKENGNGLGLRITYYLIQLNNGFINFQSEPNSGTIFNLYFPALLSKINRS</sequence>